<dbReference type="InterPro" id="IPR013784">
    <property type="entry name" value="Carb-bd-like_fold"/>
</dbReference>
<evidence type="ECO:0008006" key="2">
    <source>
        <dbReference type="Google" id="ProtNLM"/>
    </source>
</evidence>
<dbReference type="EMBL" id="UINC01019079">
    <property type="protein sequence ID" value="SVA80594.1"/>
    <property type="molecule type" value="Genomic_DNA"/>
</dbReference>
<accession>A0A381YUF5</accession>
<evidence type="ECO:0000313" key="1">
    <source>
        <dbReference type="EMBL" id="SVA80594.1"/>
    </source>
</evidence>
<sequence length="487" mass="52212">NSGRILASNGIVLSARKRFMGCHARLIAVAVLCSACGGGGGVSPTAPTPVSPQKTITSFSTSASRTTLAIGQQATLTATAVYSDGSFAQIPQIDITGVVWVSNDVSVAGIEPGQNPSDGWNQVRAKAPGTTTITATYVGQTASVSITVTQTGTVVGWIGNLLQEGWIENAVVRIGNTAAVTSDANGRFAVAVEQTGIFPVVIQANGFHTSESEIEVQSSLTIARRNLLTTNTDYFDLVFFDHVFRDKGTRGTRRWVTTPTVEIWTKEMKCVETDDGGKHCRKFEATDITVPSEFETTIRSVVGSDIPSLTDDVISGISVTTKDHAAGTILERDSCGQPNKIKVAYMTAGTTDFSGRYSYAASCSYSSGEMVGSEVHMAWTDDVGTYRHELAHTLGWSHPDGYDSIPRPSVMNLDAIITEWDTKHGKVLYRRAAGSTSPDKDPSGKTINDLQALPWTSSMRPKLHQNWPALASGRGRFRGPLIAWIEN</sequence>
<dbReference type="GO" id="GO:0030246">
    <property type="term" value="F:carbohydrate binding"/>
    <property type="evidence" value="ECO:0007669"/>
    <property type="project" value="InterPro"/>
</dbReference>
<organism evidence="1">
    <name type="scientific">marine metagenome</name>
    <dbReference type="NCBI Taxonomy" id="408172"/>
    <lineage>
        <taxon>unclassified sequences</taxon>
        <taxon>metagenomes</taxon>
        <taxon>ecological metagenomes</taxon>
    </lineage>
</organism>
<dbReference type="SUPFAM" id="SSF55486">
    <property type="entry name" value="Metalloproteases ('zincins'), catalytic domain"/>
    <property type="match status" value="1"/>
</dbReference>
<name>A0A381YUF5_9ZZZZ</name>
<reference evidence="1" key="1">
    <citation type="submission" date="2018-05" db="EMBL/GenBank/DDBJ databases">
        <authorList>
            <person name="Lanie J.A."/>
            <person name="Ng W.-L."/>
            <person name="Kazmierczak K.M."/>
            <person name="Andrzejewski T.M."/>
            <person name="Davidsen T.M."/>
            <person name="Wayne K.J."/>
            <person name="Tettelin H."/>
            <person name="Glass J.I."/>
            <person name="Rusch D."/>
            <person name="Podicherti R."/>
            <person name="Tsui H.-C.T."/>
            <person name="Winkler M.E."/>
        </authorList>
    </citation>
    <scope>NUCLEOTIDE SEQUENCE</scope>
</reference>
<dbReference type="SUPFAM" id="SSF49452">
    <property type="entry name" value="Starch-binding domain-like"/>
    <property type="match status" value="1"/>
</dbReference>
<dbReference type="AlphaFoldDB" id="A0A381YUF5"/>
<dbReference type="Gene3D" id="2.60.40.1080">
    <property type="match status" value="1"/>
</dbReference>
<proteinExistence type="predicted"/>
<protein>
    <recommendedName>
        <fullName evidence="2">BIG2 domain-containing protein</fullName>
    </recommendedName>
</protein>
<feature type="non-terminal residue" evidence="1">
    <location>
        <position position="1"/>
    </location>
</feature>
<gene>
    <name evidence="1" type="ORF">METZ01_LOCUS133448</name>
</gene>